<dbReference type="InterPro" id="IPR043359">
    <property type="entry name" value="GLI-like"/>
</dbReference>
<sequence length="1165" mass="129050">MLKILSLHDFECPVFGDTAAVGLINGTVHYCTYDKLQDEIQPFSKYLRGYPEVVITQEMLTTRDSARTISAGELFLPIHDSVFKKIANTWREKGLSEAIRFTAAANPEQVTSVVHWIATRLNCMLDLMERGIYQRDVLPTSGPGSVADIVATRDWNVSLIRYLAWHPHCARLAVATRDDRIRIFTQGILGVPMLKHNAQKSVCCLSWRPHAGRELAVACYSGVLVWTIELGAAGNLLSHAVLLKQRNHAPVTGVTWHPQGDLLASCSPTDLNIIIWDVSKEDGVPLKRVGGGGVCFTRWSLCGSRLFSASCRNVFRVWCTGVPTRWRADRWTVPHGRVATACFGPNLTLLFATTEDPATIFSLPLQDTVFDVKKAIDDDMKIAMRVIDLTKVNFCDDDGDSITVGGRIVSMEWDSTGKYLAILFQDSPVIALVKTVLSNLSRIVEVRPSCLIKGFPGEVPNCINFYQKRSSWVCLTISWSSGRVQHFPIVEDESQAGGRVERDECGPTTTEEVEVEEEVVEEEMHLEDYRGERSEEDHVVRRPVSGTSLDQDDDLVDDGCLHDLAVTTAVTAMGGVGVAQPHCWTTSQPDNGTLLSPLDPAADSRDYFDWDQVSAVFQYPCQYPVTGDGGGSPGSTCSEATTPTWSSATDRGDDKSDRQKLPSVGSAFSFSRTFCNAIYPEYSADATQGSYQDRHQDYQDCQEDMVSLLMSIQNDVVAAQGHYGSASVQSFADEFDLSLIRGDPTSLLNSVDSPTSPTTTYFASDDPQGSFQNFNPPYYAVGHLVSSQQQQQQQQQQSTLSAISFTSDIVGATESFGNQVILPRNEGLLLGNRRVTGSKVAENEKNEKSYDCAKPVDDNFASTYQCRWIDCGCAFAEQEGLVRHIERRHVESEAGEGLLATAPAGREDEFACLWQGCPRARPFNARYKLLIHMRVHTQEKPNKCPFAGCKKAFSRLENLKIHQRSHTGERPYACQYNGCSKAFSNSSDRAKHQRTHYDRKPYACQVSGCGKRYTDPSSLRKHLKNHTENSTLSSLLSDKASTTIATANAARHGLNSTIRQGQDACSFDMGTNHSSYKLSKSCIKEEDTLPSNTNLVNFDNSQQEYVPIESVRHLLINDINNTQNENTGYCAPAEDDVPDFHELGVDIERQFHELSGLDDAIFIDG</sequence>
<keyword evidence="5" id="KW-0862">Zinc</keyword>
<keyword evidence="2" id="KW-0479">Metal-binding</keyword>
<keyword evidence="4 7" id="KW-0863">Zinc-finger</keyword>
<dbReference type="OMA" id="TVHYCTY"/>
<feature type="domain" description="C2H2-type" evidence="9">
    <location>
        <begin position="942"/>
        <end position="971"/>
    </location>
</feature>
<dbReference type="InterPro" id="IPR013087">
    <property type="entry name" value="Znf_C2H2_type"/>
</dbReference>
<reference evidence="10 11" key="1">
    <citation type="journal article" date="2014" name="Curr. Biol.">
        <title>The genome of the clonal raider ant Cerapachys biroi.</title>
        <authorList>
            <person name="Oxley P.R."/>
            <person name="Ji L."/>
            <person name="Fetter-Pruneda I."/>
            <person name="McKenzie S.K."/>
            <person name="Li C."/>
            <person name="Hu H."/>
            <person name="Zhang G."/>
            <person name="Kronauer D.J."/>
        </authorList>
    </citation>
    <scope>NUCLEOTIDE SEQUENCE [LARGE SCALE GENOMIC DNA]</scope>
</reference>
<feature type="compositionally biased region" description="Basic and acidic residues" evidence="8">
    <location>
        <begin position="526"/>
        <end position="540"/>
    </location>
</feature>
<keyword evidence="6" id="KW-0539">Nucleus</keyword>
<feature type="domain" description="C2H2-type" evidence="9">
    <location>
        <begin position="910"/>
        <end position="941"/>
    </location>
</feature>
<evidence type="ECO:0000313" key="11">
    <source>
        <dbReference type="Proteomes" id="UP000053097"/>
    </source>
</evidence>
<dbReference type="STRING" id="2015173.A0A026WM56"/>
<dbReference type="FunFam" id="3.30.160.60:FF:000031">
    <property type="entry name" value="GLI family zinc finger 3"/>
    <property type="match status" value="1"/>
</dbReference>
<keyword evidence="3" id="KW-0677">Repeat</keyword>
<dbReference type="SMART" id="SM00320">
    <property type="entry name" value="WD40"/>
    <property type="match status" value="4"/>
</dbReference>
<dbReference type="GO" id="GO:0005634">
    <property type="term" value="C:nucleus"/>
    <property type="evidence" value="ECO:0007669"/>
    <property type="project" value="UniProtKB-SubCell"/>
</dbReference>
<dbReference type="EMBL" id="KK107152">
    <property type="protein sequence ID" value="EZA57132.1"/>
    <property type="molecule type" value="Genomic_DNA"/>
</dbReference>
<feature type="domain" description="C2H2-type" evidence="9">
    <location>
        <begin position="972"/>
        <end position="1001"/>
    </location>
</feature>
<evidence type="ECO:0000256" key="6">
    <source>
        <dbReference type="ARBA" id="ARBA00023242"/>
    </source>
</evidence>
<dbReference type="AlphaFoldDB" id="A0A026WM56"/>
<dbReference type="InterPro" id="IPR036236">
    <property type="entry name" value="Znf_C2H2_sf"/>
</dbReference>
<dbReference type="Proteomes" id="UP000053097">
    <property type="component" value="Unassembled WGS sequence"/>
</dbReference>
<evidence type="ECO:0000256" key="3">
    <source>
        <dbReference type="ARBA" id="ARBA00022737"/>
    </source>
</evidence>
<dbReference type="Gene3D" id="2.130.10.10">
    <property type="entry name" value="YVTN repeat-like/Quinoprotein amine dehydrogenase"/>
    <property type="match status" value="1"/>
</dbReference>
<dbReference type="GO" id="GO:0140297">
    <property type="term" value="F:DNA-binding transcription factor binding"/>
    <property type="evidence" value="ECO:0007669"/>
    <property type="project" value="UniProtKB-ARBA"/>
</dbReference>
<dbReference type="SMART" id="SM00355">
    <property type="entry name" value="ZnF_C2H2"/>
    <property type="match status" value="5"/>
</dbReference>
<dbReference type="PANTHER" id="PTHR45718">
    <property type="entry name" value="TRANSCRIPTIONAL ACTIVATOR CUBITUS INTERRUPTUS"/>
    <property type="match status" value="1"/>
</dbReference>
<evidence type="ECO:0000256" key="4">
    <source>
        <dbReference type="ARBA" id="ARBA00022771"/>
    </source>
</evidence>
<feature type="compositionally biased region" description="Polar residues" evidence="8">
    <location>
        <begin position="634"/>
        <end position="649"/>
    </location>
</feature>
<dbReference type="Pfam" id="PF00096">
    <property type="entry name" value="zf-C2H2"/>
    <property type="match status" value="3"/>
</dbReference>
<dbReference type="InterPro" id="IPR057403">
    <property type="entry name" value="Beta-prop_Aladin"/>
</dbReference>
<dbReference type="InterPro" id="IPR015943">
    <property type="entry name" value="WD40/YVTN_repeat-like_dom_sf"/>
</dbReference>
<dbReference type="FunFam" id="3.30.160.60:FF:000359">
    <property type="entry name" value="GLIS family zinc finger 2"/>
    <property type="match status" value="1"/>
</dbReference>
<gene>
    <name evidence="10" type="ORF">X777_01738</name>
</gene>
<dbReference type="InterPro" id="IPR056436">
    <property type="entry name" value="Znf-C2H2_ZIC1-5/GLI1-3-like"/>
</dbReference>
<dbReference type="FunFam" id="3.30.160.60:FF:000048">
    <property type="entry name" value="GLI family zinc finger 3"/>
    <property type="match status" value="1"/>
</dbReference>
<dbReference type="Pfam" id="PF23561">
    <property type="entry name" value="zf-C2H2_15"/>
    <property type="match status" value="1"/>
</dbReference>
<dbReference type="SUPFAM" id="SSF57667">
    <property type="entry name" value="beta-beta-alpha zinc fingers"/>
    <property type="match status" value="3"/>
</dbReference>
<evidence type="ECO:0000256" key="5">
    <source>
        <dbReference type="ARBA" id="ARBA00022833"/>
    </source>
</evidence>
<accession>A0A026WM56</accession>
<feature type="domain" description="C2H2-type" evidence="9">
    <location>
        <begin position="1002"/>
        <end position="1031"/>
    </location>
</feature>
<dbReference type="FunFam" id="3.30.160.60:FF:001102">
    <property type="entry name" value="Transcription factor IIIA"/>
    <property type="match status" value="1"/>
</dbReference>
<dbReference type="InterPro" id="IPR001680">
    <property type="entry name" value="WD40_rpt"/>
</dbReference>
<evidence type="ECO:0000259" key="9">
    <source>
        <dbReference type="PROSITE" id="PS50157"/>
    </source>
</evidence>
<evidence type="ECO:0000313" key="10">
    <source>
        <dbReference type="EMBL" id="EZA57132.1"/>
    </source>
</evidence>
<dbReference type="GO" id="GO:0000981">
    <property type="term" value="F:DNA-binding transcription factor activity, RNA polymerase II-specific"/>
    <property type="evidence" value="ECO:0007669"/>
    <property type="project" value="TreeGrafter"/>
</dbReference>
<dbReference type="GO" id="GO:0000978">
    <property type="term" value="F:RNA polymerase II cis-regulatory region sequence-specific DNA binding"/>
    <property type="evidence" value="ECO:0007669"/>
    <property type="project" value="TreeGrafter"/>
</dbReference>
<dbReference type="GO" id="GO:0008270">
    <property type="term" value="F:zinc ion binding"/>
    <property type="evidence" value="ECO:0007669"/>
    <property type="project" value="UniProtKB-KW"/>
</dbReference>
<evidence type="ECO:0000256" key="2">
    <source>
        <dbReference type="ARBA" id="ARBA00022723"/>
    </source>
</evidence>
<comment type="subcellular location">
    <subcellularLocation>
        <location evidence="1">Nucleus</location>
    </subcellularLocation>
</comment>
<dbReference type="SUPFAM" id="SSF101908">
    <property type="entry name" value="Putative isomerase YbhE"/>
    <property type="match status" value="1"/>
</dbReference>
<dbReference type="Pfam" id="PF25460">
    <property type="entry name" value="Beta-prop_Aladin"/>
    <property type="match status" value="1"/>
</dbReference>
<evidence type="ECO:0000256" key="8">
    <source>
        <dbReference type="SAM" id="MobiDB-lite"/>
    </source>
</evidence>
<feature type="compositionally biased region" description="Basic and acidic residues" evidence="8">
    <location>
        <begin position="650"/>
        <end position="660"/>
    </location>
</feature>
<dbReference type="PROSITE" id="PS50157">
    <property type="entry name" value="ZINC_FINGER_C2H2_2"/>
    <property type="match status" value="5"/>
</dbReference>
<feature type="region of interest" description="Disordered" evidence="8">
    <location>
        <begin position="628"/>
        <end position="662"/>
    </location>
</feature>
<protein>
    <recommendedName>
        <fullName evidence="9">C2H2-type domain-containing protein</fullName>
    </recommendedName>
</protein>
<dbReference type="PANTHER" id="PTHR45718:SF4">
    <property type="entry name" value="TRANSCRIPTIONAL ACTIVATOR CUBITUS INTERRUPTUS"/>
    <property type="match status" value="1"/>
</dbReference>
<name>A0A026WM56_OOCBI</name>
<feature type="region of interest" description="Disordered" evidence="8">
    <location>
        <begin position="526"/>
        <end position="546"/>
    </location>
</feature>
<evidence type="ECO:0000256" key="7">
    <source>
        <dbReference type="PROSITE-ProRule" id="PRU00042"/>
    </source>
</evidence>
<dbReference type="OrthoDB" id="411991at2759"/>
<dbReference type="PROSITE" id="PS00028">
    <property type="entry name" value="ZINC_FINGER_C2H2_1"/>
    <property type="match status" value="4"/>
</dbReference>
<proteinExistence type="predicted"/>
<keyword evidence="11" id="KW-1185">Reference proteome</keyword>
<dbReference type="Gene3D" id="3.30.160.60">
    <property type="entry name" value="Classic Zinc Finger"/>
    <property type="match status" value="5"/>
</dbReference>
<feature type="domain" description="C2H2-type" evidence="9">
    <location>
        <begin position="864"/>
        <end position="894"/>
    </location>
</feature>
<evidence type="ECO:0000256" key="1">
    <source>
        <dbReference type="ARBA" id="ARBA00004123"/>
    </source>
</evidence>
<organism evidence="10 11">
    <name type="scientific">Ooceraea biroi</name>
    <name type="common">Clonal raider ant</name>
    <name type="synonym">Cerapachys biroi</name>
    <dbReference type="NCBI Taxonomy" id="2015173"/>
    <lineage>
        <taxon>Eukaryota</taxon>
        <taxon>Metazoa</taxon>
        <taxon>Ecdysozoa</taxon>
        <taxon>Arthropoda</taxon>
        <taxon>Hexapoda</taxon>
        <taxon>Insecta</taxon>
        <taxon>Pterygota</taxon>
        <taxon>Neoptera</taxon>
        <taxon>Endopterygota</taxon>
        <taxon>Hymenoptera</taxon>
        <taxon>Apocrita</taxon>
        <taxon>Aculeata</taxon>
        <taxon>Formicoidea</taxon>
        <taxon>Formicidae</taxon>
        <taxon>Dorylinae</taxon>
        <taxon>Ooceraea</taxon>
    </lineage>
</organism>